<feature type="coiled-coil region" evidence="11">
    <location>
        <begin position="412"/>
        <end position="461"/>
    </location>
</feature>
<dbReference type="GO" id="GO:0016192">
    <property type="term" value="P:vesicle-mediated transport"/>
    <property type="evidence" value="ECO:0007669"/>
    <property type="project" value="UniProtKB-KW"/>
</dbReference>
<keyword evidence="5" id="KW-0256">Endoplasmic reticulum</keyword>
<dbReference type="GO" id="GO:0015031">
    <property type="term" value="P:protein transport"/>
    <property type="evidence" value="ECO:0007669"/>
    <property type="project" value="UniProtKB-KW"/>
</dbReference>
<comment type="similarity">
    <text evidence="2">Belongs to the ERD2 family.</text>
</comment>
<evidence type="ECO:0000256" key="6">
    <source>
        <dbReference type="ARBA" id="ARBA00022892"/>
    </source>
</evidence>
<evidence type="ECO:0000256" key="4">
    <source>
        <dbReference type="ARBA" id="ARBA00022692"/>
    </source>
</evidence>
<organism evidence="13">
    <name type="scientific">Trepomonas sp. PC1</name>
    <dbReference type="NCBI Taxonomy" id="1076344"/>
    <lineage>
        <taxon>Eukaryota</taxon>
        <taxon>Metamonada</taxon>
        <taxon>Diplomonadida</taxon>
        <taxon>Hexamitidae</taxon>
        <taxon>Hexamitinae</taxon>
        <taxon>Trepomonas</taxon>
    </lineage>
</organism>
<keyword evidence="8 12" id="KW-1133">Transmembrane helix</keyword>
<protein>
    <submittedName>
        <fullName evidence="13">ER lumen protein retaining receptor domain-containing protein</fullName>
    </submittedName>
</protein>
<dbReference type="GO" id="GO:0006621">
    <property type="term" value="P:protein retention in ER lumen"/>
    <property type="evidence" value="ECO:0007669"/>
    <property type="project" value="InterPro"/>
</dbReference>
<keyword evidence="11" id="KW-0175">Coiled coil</keyword>
<keyword evidence="10 13" id="KW-0675">Receptor</keyword>
<evidence type="ECO:0000256" key="12">
    <source>
        <dbReference type="SAM" id="Phobius"/>
    </source>
</evidence>
<feature type="transmembrane region" description="Helical" evidence="12">
    <location>
        <begin position="71"/>
        <end position="92"/>
    </location>
</feature>
<reference evidence="13" key="1">
    <citation type="submission" date="2015-07" db="EMBL/GenBank/DDBJ databases">
        <title>Adaptation to a free-living lifestyle via gene acquisitions in the diplomonad Trepomonas sp. PC1.</title>
        <authorList>
            <person name="Xu F."/>
            <person name="Jerlstrom-Hultqvist J."/>
            <person name="Kolisko M."/>
            <person name="Simpson A.G.B."/>
            <person name="Roger A.J."/>
            <person name="Svard S.G."/>
            <person name="Andersson J.O."/>
        </authorList>
    </citation>
    <scope>NUCLEOTIDE SEQUENCE</scope>
    <source>
        <strain evidence="13">PC1</strain>
    </source>
</reference>
<keyword evidence="6" id="KW-0931">ER-Golgi transport</keyword>
<dbReference type="GO" id="GO:0005789">
    <property type="term" value="C:endoplasmic reticulum membrane"/>
    <property type="evidence" value="ECO:0007669"/>
    <property type="project" value="UniProtKB-SubCell"/>
</dbReference>
<evidence type="ECO:0000256" key="3">
    <source>
        <dbReference type="ARBA" id="ARBA00022448"/>
    </source>
</evidence>
<evidence type="ECO:0000256" key="2">
    <source>
        <dbReference type="ARBA" id="ARBA00010120"/>
    </source>
</evidence>
<evidence type="ECO:0000256" key="8">
    <source>
        <dbReference type="ARBA" id="ARBA00022989"/>
    </source>
</evidence>
<gene>
    <name evidence="13" type="ORF">TPC1_20009</name>
</gene>
<sequence length="477" mass="56486">SIQYKQTYQKDQDLGKFAILVFIAVQLTFIICQHKKLECGSLVQTFLFVLLKFAIIPQLIMLMFSENKDKFNIYYFIVLCLCQIITQLAATFTQSNSDYLYYIQLATKKKYKNVFPVYVNLSNLSNNSKFIIVAIELITLTLTCLYLYLRDRKLIPTNEQQKRFAHKFNNLCMKILQIAKIEHNDDPFYQVLNFVKNDIELLHGAGSQIQCPNHKNQQIQQFLSDKLNILHQNGINLTQIDAFSFLQQVLAIQINRQSLSKVIQPFKSLKALMTATNQYLPSDLAQFQGDFQSTTQFPELNQILNPLKIFKFNHNFFQQFYEFDRKCQKTKEFSKQIVKKFNLLGDVKFQSVEDIAIYVKLDQNREIIQKMHFRVQKYQNPALKPLREAIYEITKNVDADCLEFATQFYYVKKQAEQNKEQQIAEYKKQIEENQQANQEFMKLLEKNHHQHQHDVQQIKMKFEEHEQAIKFFNDVIE</sequence>
<dbReference type="Pfam" id="PF00810">
    <property type="entry name" value="ER_lumen_recept"/>
    <property type="match status" value="1"/>
</dbReference>
<evidence type="ECO:0000256" key="5">
    <source>
        <dbReference type="ARBA" id="ARBA00022824"/>
    </source>
</evidence>
<evidence type="ECO:0000256" key="10">
    <source>
        <dbReference type="ARBA" id="ARBA00023170"/>
    </source>
</evidence>
<dbReference type="GO" id="GO:0046923">
    <property type="term" value="F:ER retention sequence binding"/>
    <property type="evidence" value="ECO:0007669"/>
    <property type="project" value="InterPro"/>
</dbReference>
<dbReference type="EMBL" id="GDID01005914">
    <property type="protein sequence ID" value="JAP90692.1"/>
    <property type="molecule type" value="Transcribed_RNA"/>
</dbReference>
<evidence type="ECO:0000256" key="11">
    <source>
        <dbReference type="SAM" id="Coils"/>
    </source>
</evidence>
<feature type="transmembrane region" description="Helical" evidence="12">
    <location>
        <begin position="43"/>
        <end position="64"/>
    </location>
</feature>
<evidence type="ECO:0000256" key="7">
    <source>
        <dbReference type="ARBA" id="ARBA00022927"/>
    </source>
</evidence>
<keyword evidence="4 12" id="KW-0812">Transmembrane</keyword>
<name>A0A146K1C9_9EUKA</name>
<accession>A0A146K1C9</accession>
<feature type="non-terminal residue" evidence="13">
    <location>
        <position position="1"/>
    </location>
</feature>
<keyword evidence="9 12" id="KW-0472">Membrane</keyword>
<evidence type="ECO:0000256" key="1">
    <source>
        <dbReference type="ARBA" id="ARBA00004477"/>
    </source>
</evidence>
<dbReference type="InterPro" id="IPR000133">
    <property type="entry name" value="ER_ret_rcpt"/>
</dbReference>
<proteinExistence type="inferred from homology"/>
<keyword evidence="3" id="KW-0813">Transport</keyword>
<dbReference type="AlphaFoldDB" id="A0A146K1C9"/>
<keyword evidence="7" id="KW-0653">Protein transport</keyword>
<feature type="transmembrane region" description="Helical" evidence="12">
    <location>
        <begin position="14"/>
        <end position="31"/>
    </location>
</feature>
<evidence type="ECO:0000313" key="13">
    <source>
        <dbReference type="EMBL" id="JAP90692.1"/>
    </source>
</evidence>
<comment type="subcellular location">
    <subcellularLocation>
        <location evidence="1">Endoplasmic reticulum membrane</location>
        <topology evidence="1">Multi-pass membrane protein</topology>
    </subcellularLocation>
</comment>
<feature type="transmembrane region" description="Helical" evidence="12">
    <location>
        <begin position="130"/>
        <end position="149"/>
    </location>
</feature>
<evidence type="ECO:0000256" key="9">
    <source>
        <dbReference type="ARBA" id="ARBA00023136"/>
    </source>
</evidence>